<sequence length="30" mass="3410">MKTSKLKLRIEQYTSKDFDANGRMGHCGHG</sequence>
<evidence type="ECO:0000313" key="2">
    <source>
        <dbReference type="Proteomes" id="UP001223072"/>
    </source>
</evidence>
<name>A0ABU0RPM9_9ACTN</name>
<reference evidence="1 2" key="1">
    <citation type="submission" date="2023-07" db="EMBL/GenBank/DDBJ databases">
        <title>Comparative genomics of wheat-associated soil bacteria to identify genetic determinants of phenazine resistance.</title>
        <authorList>
            <person name="Mouncey N."/>
        </authorList>
    </citation>
    <scope>NUCLEOTIDE SEQUENCE [LARGE SCALE GENOMIC DNA]</scope>
    <source>
        <strain evidence="1 2">W2I16</strain>
    </source>
</reference>
<gene>
    <name evidence="1" type="ORF">QFZ49_003648</name>
</gene>
<keyword evidence="2" id="KW-1185">Reference proteome</keyword>
<evidence type="ECO:0000313" key="1">
    <source>
        <dbReference type="EMBL" id="MDQ0933708.1"/>
    </source>
</evidence>
<comment type="caution">
    <text evidence="1">The sequence shown here is derived from an EMBL/GenBank/DDBJ whole genome shotgun (WGS) entry which is preliminary data.</text>
</comment>
<accession>A0ABU0RPM9</accession>
<dbReference type="Proteomes" id="UP001223072">
    <property type="component" value="Unassembled WGS sequence"/>
</dbReference>
<organism evidence="1 2">
    <name type="scientific">Streptomyces turgidiscabies</name>
    <dbReference type="NCBI Taxonomy" id="85558"/>
    <lineage>
        <taxon>Bacteria</taxon>
        <taxon>Bacillati</taxon>
        <taxon>Actinomycetota</taxon>
        <taxon>Actinomycetes</taxon>
        <taxon>Kitasatosporales</taxon>
        <taxon>Streptomycetaceae</taxon>
        <taxon>Streptomyces</taxon>
    </lineage>
</organism>
<protein>
    <submittedName>
        <fullName evidence="1">Uncharacterized protein</fullName>
    </submittedName>
</protein>
<dbReference type="EMBL" id="JAUSZS010000004">
    <property type="protein sequence ID" value="MDQ0933708.1"/>
    <property type="molecule type" value="Genomic_DNA"/>
</dbReference>
<proteinExistence type="predicted"/>